<gene>
    <name evidence="3" type="ORF">Tco_0892410</name>
</gene>
<evidence type="ECO:0000256" key="2">
    <source>
        <dbReference type="SAM" id="MobiDB-lite"/>
    </source>
</evidence>
<reference evidence="3" key="2">
    <citation type="submission" date="2022-01" db="EMBL/GenBank/DDBJ databases">
        <authorList>
            <person name="Yamashiro T."/>
            <person name="Shiraishi A."/>
            <person name="Satake H."/>
            <person name="Nakayama K."/>
        </authorList>
    </citation>
    <scope>NUCLEOTIDE SEQUENCE</scope>
</reference>
<keyword evidence="4" id="KW-1185">Reference proteome</keyword>
<proteinExistence type="predicted"/>
<feature type="region of interest" description="Disordered" evidence="2">
    <location>
        <begin position="1"/>
        <end position="56"/>
    </location>
</feature>
<sequence length="446" mass="51095">MVVQNQSQLGEGSAIPTDPHHTPTFIQPSPQPQKTQKPRKPRKDTQVPQSSDPTESVLYEVVHKELGDSLVRAATTVSSLEAEQDSETMGDTIAQTRILDLEKTKTTQQNEIASLKKRVKKLEKKNRSRTHKLKRLYKVGLTARVESFYNEESLGEDASKQGRIDVVDADEEITLVSVQNVDEEMFEVNVLDGEEVFVAEQEVVVKDVSNVVSTASDAVTVSAATTTTATITTVDDITLAQALMKIKSKGILIEPVKPMKKKDLIRLDEEAALKLQAEFDEEERVVRESWKKKKPILPLIETWDDIQAKIDVDHQFAERLQAQEQEKLSIEEKATLFQQLLEKRRKHFAAKRAEEKRNKPPTKAQHKKIMCNYLKNMEEYKLKDLKLKEFYSIQEMFDRAFKRLNTFEDFRTELVDSKKKRAGTELIQENTKKQMVEDDKEIAELK</sequence>
<dbReference type="Proteomes" id="UP001151760">
    <property type="component" value="Unassembled WGS sequence"/>
</dbReference>
<feature type="compositionally biased region" description="Polar residues" evidence="2">
    <location>
        <begin position="1"/>
        <end position="10"/>
    </location>
</feature>
<reference evidence="3" key="1">
    <citation type="journal article" date="2022" name="Int. J. Mol. Sci.">
        <title>Draft Genome of Tanacetum Coccineum: Genomic Comparison of Closely Related Tanacetum-Family Plants.</title>
        <authorList>
            <person name="Yamashiro T."/>
            <person name="Shiraishi A."/>
            <person name="Nakayama K."/>
            <person name="Satake H."/>
        </authorList>
    </citation>
    <scope>NUCLEOTIDE SEQUENCE</scope>
</reference>
<evidence type="ECO:0000313" key="3">
    <source>
        <dbReference type="EMBL" id="GJT22473.1"/>
    </source>
</evidence>
<organism evidence="3 4">
    <name type="scientific">Tanacetum coccineum</name>
    <dbReference type="NCBI Taxonomy" id="301880"/>
    <lineage>
        <taxon>Eukaryota</taxon>
        <taxon>Viridiplantae</taxon>
        <taxon>Streptophyta</taxon>
        <taxon>Embryophyta</taxon>
        <taxon>Tracheophyta</taxon>
        <taxon>Spermatophyta</taxon>
        <taxon>Magnoliopsida</taxon>
        <taxon>eudicotyledons</taxon>
        <taxon>Gunneridae</taxon>
        <taxon>Pentapetalae</taxon>
        <taxon>asterids</taxon>
        <taxon>campanulids</taxon>
        <taxon>Asterales</taxon>
        <taxon>Asteraceae</taxon>
        <taxon>Asteroideae</taxon>
        <taxon>Anthemideae</taxon>
        <taxon>Anthemidinae</taxon>
        <taxon>Tanacetum</taxon>
    </lineage>
</organism>
<dbReference type="EMBL" id="BQNB010013971">
    <property type="protein sequence ID" value="GJT22473.1"/>
    <property type="molecule type" value="Genomic_DNA"/>
</dbReference>
<keyword evidence="1" id="KW-0175">Coiled coil</keyword>
<evidence type="ECO:0000256" key="1">
    <source>
        <dbReference type="SAM" id="Coils"/>
    </source>
</evidence>
<protein>
    <submittedName>
        <fullName evidence="3">Uncharacterized protein</fullName>
    </submittedName>
</protein>
<name>A0ABQ5C8W9_9ASTR</name>
<accession>A0ABQ5C8W9</accession>
<comment type="caution">
    <text evidence="3">The sequence shown here is derived from an EMBL/GenBank/DDBJ whole genome shotgun (WGS) entry which is preliminary data.</text>
</comment>
<evidence type="ECO:0000313" key="4">
    <source>
        <dbReference type="Proteomes" id="UP001151760"/>
    </source>
</evidence>
<feature type="coiled-coil region" evidence="1">
    <location>
        <begin position="98"/>
        <end position="132"/>
    </location>
</feature>